<feature type="chain" id="PRO_5008089857" evidence="14">
    <location>
        <begin position="25"/>
        <end position="805"/>
    </location>
</feature>
<keyword evidence="10 16" id="KW-0675">Receptor</keyword>
<dbReference type="Gene3D" id="2.40.170.20">
    <property type="entry name" value="TonB-dependent receptor, beta-barrel domain"/>
    <property type="match status" value="1"/>
</dbReference>
<evidence type="ECO:0000256" key="2">
    <source>
        <dbReference type="ARBA" id="ARBA00009810"/>
    </source>
</evidence>
<dbReference type="RefSeq" id="WP_068334903.1">
    <property type="nucleotide sequence ID" value="NZ_LVHF01000033.1"/>
</dbReference>
<keyword evidence="8 13" id="KW-0798">TonB box</keyword>
<organism evidence="16 17">
    <name type="scientific">Photobacterium jeanii</name>
    <dbReference type="NCBI Taxonomy" id="858640"/>
    <lineage>
        <taxon>Bacteria</taxon>
        <taxon>Pseudomonadati</taxon>
        <taxon>Pseudomonadota</taxon>
        <taxon>Gammaproteobacteria</taxon>
        <taxon>Vibrionales</taxon>
        <taxon>Vibrionaceae</taxon>
        <taxon>Photobacterium</taxon>
    </lineage>
</organism>
<dbReference type="GO" id="GO:0015344">
    <property type="term" value="F:siderophore uptake transmembrane transporter activity"/>
    <property type="evidence" value="ECO:0007669"/>
    <property type="project" value="TreeGrafter"/>
</dbReference>
<dbReference type="InterPro" id="IPR037066">
    <property type="entry name" value="Plug_dom_sf"/>
</dbReference>
<keyword evidence="9 12" id="KW-0472">Membrane</keyword>
<dbReference type="GO" id="GO:0009279">
    <property type="term" value="C:cell outer membrane"/>
    <property type="evidence" value="ECO:0007669"/>
    <property type="project" value="UniProtKB-SubCell"/>
</dbReference>
<sequence>MKNYKLSLIAVACAAAFAPLQLFAATDGQNNTSNDVDTITVVGSKPQLVLDSSTATKSDMTLMQTPAPVVVVSSELIKEQGATDLQDILRNISGVTQAGNNYGIGDNLVIRGLGVNYTYDGMYGGAGLGNVFNPTRSLTNVESVEVLKGPATGLYGMGSAGGIINLIEKKPQFTPSHSVDAEVGQWNTRSVAVDTTAGITDDLAYRLVAKTARSDGYRNVGQDRDEIYGSLKYLITEDQDIVVSAAYVKDAIKVDSIGDPVRIYHAASANGKPAGEATAADLMPGFANLTPAQQQQLMDTMSNNDGLKPHNIGDANLVSPMAKANEGEELRLKLSHTINFTDDLFLNQQVQYRDYQSGFVRQTGAYNYVYFKKNKAPRAPLIENDVLYPFAARRQEYRKVDAHEKSWQYFADLHYHFDLGSISNELLLNANFEDRNIRLKQSSIYDADKVIKDRATGNVTYQGRLPYIYDINNPNWGSGSFEDYDPLVTSNYEKGVKAWGVGVQHVGYLGYGFTSRVGVAFNQVAQTYQHFGVDPRYRKSAAKPTPEADTKDNGMTYNIGLSYMPIDDLSFFVNHAKGRTAYSMTGSIKGDGEDRKDSESISYDVGMRVKGFDDQVLASLVLFDTRRTNLRYANPDYEDGVSGPDVAKHFYDGEERTQGVELDVNAVIGEQWRMNVNGLYQEARDRKNPNSKSFDTLQKGVPRVAAGAWVTYAAEWFSLQNPLNVSLGGQYVGERSVAAASFGIPDAYLPSYTVVDTGVSYGQDNWLLQLNVNNLFNERYYSKAMFAGGMPGEERNATLKMSYKL</sequence>
<dbReference type="InterPro" id="IPR036942">
    <property type="entry name" value="Beta-barrel_TonB_sf"/>
</dbReference>
<dbReference type="AlphaFoldDB" id="A0A178K1L3"/>
<keyword evidence="7" id="KW-0406">Ion transport</keyword>
<evidence type="ECO:0000256" key="5">
    <source>
        <dbReference type="ARBA" id="ARBA00022692"/>
    </source>
</evidence>
<dbReference type="EMBL" id="LVHF01000033">
    <property type="protein sequence ID" value="OAN10996.1"/>
    <property type="molecule type" value="Genomic_DNA"/>
</dbReference>
<evidence type="ECO:0000256" key="1">
    <source>
        <dbReference type="ARBA" id="ARBA00004571"/>
    </source>
</evidence>
<evidence type="ECO:0000256" key="13">
    <source>
        <dbReference type="PROSITE-ProRule" id="PRU10143"/>
    </source>
</evidence>
<dbReference type="Pfam" id="PF07715">
    <property type="entry name" value="Plug"/>
    <property type="match status" value="1"/>
</dbReference>
<dbReference type="InterPro" id="IPR012910">
    <property type="entry name" value="Plug_dom"/>
</dbReference>
<dbReference type="OrthoDB" id="127311at2"/>
<dbReference type="CDD" id="cd01347">
    <property type="entry name" value="ligand_gated_channel"/>
    <property type="match status" value="1"/>
</dbReference>
<protein>
    <submittedName>
        <fullName evidence="16">TonB-dependent receptor</fullName>
    </submittedName>
</protein>
<evidence type="ECO:0000256" key="14">
    <source>
        <dbReference type="SAM" id="SignalP"/>
    </source>
</evidence>
<dbReference type="Proteomes" id="UP000078503">
    <property type="component" value="Unassembled WGS sequence"/>
</dbReference>
<dbReference type="PANTHER" id="PTHR32552:SF90">
    <property type="entry name" value="METAL-PSEUDOPALINE RECEPTOR CNTO"/>
    <property type="match status" value="1"/>
</dbReference>
<dbReference type="SUPFAM" id="SSF56935">
    <property type="entry name" value="Porins"/>
    <property type="match status" value="1"/>
</dbReference>
<evidence type="ECO:0000256" key="10">
    <source>
        <dbReference type="ARBA" id="ARBA00023170"/>
    </source>
</evidence>
<evidence type="ECO:0000256" key="7">
    <source>
        <dbReference type="ARBA" id="ARBA00023065"/>
    </source>
</evidence>
<comment type="similarity">
    <text evidence="2 12">Belongs to the TonB-dependent receptor family.</text>
</comment>
<comment type="caution">
    <text evidence="16">The sequence shown here is derived from an EMBL/GenBank/DDBJ whole genome shotgun (WGS) entry which is preliminary data.</text>
</comment>
<evidence type="ECO:0000259" key="15">
    <source>
        <dbReference type="Pfam" id="PF07715"/>
    </source>
</evidence>
<keyword evidence="17" id="KW-1185">Reference proteome</keyword>
<evidence type="ECO:0000256" key="3">
    <source>
        <dbReference type="ARBA" id="ARBA00022448"/>
    </source>
</evidence>
<reference evidence="16 17" key="1">
    <citation type="submission" date="2016-03" db="EMBL/GenBank/DDBJ databases">
        <title>Photobacterium proteolyticum sp. nov. a protease producing bacterium isolated from ocean sediments of Laizhou Bay.</title>
        <authorList>
            <person name="Li Y."/>
        </authorList>
    </citation>
    <scope>NUCLEOTIDE SEQUENCE [LARGE SCALE GENOMIC DNA]</scope>
    <source>
        <strain evidence="16 17">R-40508</strain>
    </source>
</reference>
<feature type="short sequence motif" description="TonB box" evidence="13">
    <location>
        <begin position="38"/>
        <end position="44"/>
    </location>
</feature>
<dbReference type="Gene3D" id="2.170.130.10">
    <property type="entry name" value="TonB-dependent receptor, plug domain"/>
    <property type="match status" value="1"/>
</dbReference>
<evidence type="ECO:0000313" key="17">
    <source>
        <dbReference type="Proteomes" id="UP000078503"/>
    </source>
</evidence>
<evidence type="ECO:0000256" key="6">
    <source>
        <dbReference type="ARBA" id="ARBA00022729"/>
    </source>
</evidence>
<keyword evidence="3 12" id="KW-0813">Transport</keyword>
<dbReference type="GO" id="GO:0015891">
    <property type="term" value="P:siderophore transport"/>
    <property type="evidence" value="ECO:0007669"/>
    <property type="project" value="UniProtKB-ARBA"/>
</dbReference>
<feature type="signal peptide" evidence="14">
    <location>
        <begin position="1"/>
        <end position="24"/>
    </location>
</feature>
<keyword evidence="4 12" id="KW-1134">Transmembrane beta strand</keyword>
<name>A0A178K1L3_9GAMM</name>
<evidence type="ECO:0000256" key="4">
    <source>
        <dbReference type="ARBA" id="ARBA00022452"/>
    </source>
</evidence>
<comment type="subcellular location">
    <subcellularLocation>
        <location evidence="1 12">Cell outer membrane</location>
        <topology evidence="1 12">Multi-pass membrane protein</topology>
    </subcellularLocation>
</comment>
<keyword evidence="11 12" id="KW-0998">Cell outer membrane</keyword>
<dbReference type="PANTHER" id="PTHR32552">
    <property type="entry name" value="FERRICHROME IRON RECEPTOR-RELATED"/>
    <property type="match status" value="1"/>
</dbReference>
<evidence type="ECO:0000256" key="8">
    <source>
        <dbReference type="ARBA" id="ARBA00023077"/>
    </source>
</evidence>
<dbReference type="InterPro" id="IPR039426">
    <property type="entry name" value="TonB-dep_rcpt-like"/>
</dbReference>
<keyword evidence="6 14" id="KW-0732">Signal</keyword>
<dbReference type="STRING" id="858640.A3K86_18645"/>
<keyword evidence="5 12" id="KW-0812">Transmembrane</keyword>
<dbReference type="PROSITE" id="PS00430">
    <property type="entry name" value="TONB_DEPENDENT_REC_1"/>
    <property type="match status" value="1"/>
</dbReference>
<accession>A0A178K1L3</accession>
<evidence type="ECO:0000256" key="11">
    <source>
        <dbReference type="ARBA" id="ARBA00023237"/>
    </source>
</evidence>
<proteinExistence type="inferred from homology"/>
<dbReference type="InterPro" id="IPR010916">
    <property type="entry name" value="TonB_box_CS"/>
</dbReference>
<evidence type="ECO:0000256" key="12">
    <source>
        <dbReference type="PROSITE-ProRule" id="PRU01360"/>
    </source>
</evidence>
<evidence type="ECO:0000313" key="16">
    <source>
        <dbReference type="EMBL" id="OAN10996.1"/>
    </source>
</evidence>
<gene>
    <name evidence="16" type="ORF">A3K86_18645</name>
</gene>
<evidence type="ECO:0000256" key="9">
    <source>
        <dbReference type="ARBA" id="ARBA00023136"/>
    </source>
</evidence>
<dbReference type="FunFam" id="2.170.130.10:FF:000001">
    <property type="entry name" value="Catecholate siderophore TonB-dependent receptor"/>
    <property type="match status" value="1"/>
</dbReference>
<dbReference type="PROSITE" id="PS52016">
    <property type="entry name" value="TONB_DEPENDENT_REC_3"/>
    <property type="match status" value="1"/>
</dbReference>
<feature type="domain" description="TonB-dependent receptor plug" evidence="15">
    <location>
        <begin position="62"/>
        <end position="163"/>
    </location>
</feature>